<protein>
    <recommendedName>
        <fullName evidence="5">4Fe-4S domain-containing protein</fullName>
    </recommendedName>
</protein>
<gene>
    <name evidence="6" type="ORF">MSHOH_1983</name>
</gene>
<reference evidence="6 7" key="1">
    <citation type="submission" date="2014-07" db="EMBL/GenBank/DDBJ databases">
        <title>Methanogenic archaea and the global carbon cycle.</title>
        <authorList>
            <person name="Henriksen J.R."/>
            <person name="Luke J."/>
            <person name="Reinhart S."/>
            <person name="Benedict M.N."/>
            <person name="Youngblut N.D."/>
            <person name="Metcalf M.E."/>
            <person name="Whitaker R.J."/>
            <person name="Metcalf W.W."/>
        </authorList>
    </citation>
    <scope>NUCLEOTIDE SEQUENCE [LARGE SCALE GENOMIC DNA]</scope>
    <source>
        <strain evidence="6 7">HB-1</strain>
    </source>
</reference>
<dbReference type="RefSeq" id="WP_048139495.1">
    <property type="nucleotide sequence ID" value="NZ_CP009516.1"/>
</dbReference>
<dbReference type="AlphaFoldDB" id="A0A0E3SC94"/>
<dbReference type="GO" id="GO:0046872">
    <property type="term" value="F:metal ion binding"/>
    <property type="evidence" value="ECO:0007669"/>
    <property type="project" value="UniProtKB-KW"/>
</dbReference>
<keyword evidence="1" id="KW-0004">4Fe-4S</keyword>
<name>A0A0E3SC94_9EURY</name>
<keyword evidence="2" id="KW-0479">Metal-binding</keyword>
<accession>A0A0E3SC94</accession>
<dbReference type="PROSITE" id="PS51656">
    <property type="entry name" value="4FE4S"/>
    <property type="match status" value="1"/>
</dbReference>
<sequence length="243" mass="26644">MVISWNPPGKNCGACGSQTCSDFLDRAGAGLVELELCPFYEKNNIINQDNLLSRNNVLSQSSTLSQDGILSRENLLSREKLAIQARNINYSGVDVVGKEYDFVLLPFPGEPSARKFIVPFRADLVEKWDIKKGDLVTGRPAGPGCPVYHALRVLSANPVTGVIECHTVGPMAARTEDVHDVQAYHVHAFEGIASTVRKPPVFGTRQYFLPGNCMIGLAHTALVNMSFQKPSGLHVRLEDIRIL</sequence>
<keyword evidence="7" id="KW-1185">Reference proteome</keyword>
<evidence type="ECO:0000256" key="1">
    <source>
        <dbReference type="ARBA" id="ARBA00022485"/>
    </source>
</evidence>
<dbReference type="EMBL" id="CP009516">
    <property type="protein sequence ID" value="AKB78466.1"/>
    <property type="molecule type" value="Genomic_DNA"/>
</dbReference>
<dbReference type="Gene3D" id="1.10.15.40">
    <property type="entry name" value="Electron transport complex subunit B, putative Fe-S cluster"/>
    <property type="match status" value="1"/>
</dbReference>
<dbReference type="STRING" id="1434110.MSHOH_1983"/>
<dbReference type="PATRIC" id="fig|1434110.4.peg.2524"/>
<dbReference type="KEGG" id="mhor:MSHOH_1983"/>
<organism evidence="6 7">
    <name type="scientific">Methanosarcina horonobensis HB-1 = JCM 15518</name>
    <dbReference type="NCBI Taxonomy" id="1434110"/>
    <lineage>
        <taxon>Archaea</taxon>
        <taxon>Methanobacteriati</taxon>
        <taxon>Methanobacteriota</taxon>
        <taxon>Stenosarchaea group</taxon>
        <taxon>Methanomicrobia</taxon>
        <taxon>Methanosarcinales</taxon>
        <taxon>Methanosarcinaceae</taxon>
        <taxon>Methanosarcina</taxon>
    </lineage>
</organism>
<keyword evidence="4" id="KW-0411">Iron-sulfur</keyword>
<dbReference type="OrthoDB" id="9014at2157"/>
<evidence type="ECO:0000256" key="4">
    <source>
        <dbReference type="ARBA" id="ARBA00023014"/>
    </source>
</evidence>
<evidence type="ECO:0000259" key="5">
    <source>
        <dbReference type="PROSITE" id="PS51656"/>
    </source>
</evidence>
<evidence type="ECO:0000256" key="2">
    <source>
        <dbReference type="ARBA" id="ARBA00022723"/>
    </source>
</evidence>
<dbReference type="HOGENOM" id="CLU_087825_0_0_2"/>
<dbReference type="Proteomes" id="UP000033101">
    <property type="component" value="Chromosome"/>
</dbReference>
<feature type="domain" description="4Fe-4S" evidence="5">
    <location>
        <begin position="1"/>
        <end position="54"/>
    </location>
</feature>
<dbReference type="GeneID" id="24831213"/>
<proteinExistence type="predicted"/>
<keyword evidence="3" id="KW-0408">Iron</keyword>
<evidence type="ECO:0000256" key="3">
    <source>
        <dbReference type="ARBA" id="ARBA00023004"/>
    </source>
</evidence>
<dbReference type="GO" id="GO:0051539">
    <property type="term" value="F:4 iron, 4 sulfur cluster binding"/>
    <property type="evidence" value="ECO:0007669"/>
    <property type="project" value="UniProtKB-KW"/>
</dbReference>
<dbReference type="InterPro" id="IPR007202">
    <property type="entry name" value="4Fe-4S_dom"/>
</dbReference>
<evidence type="ECO:0000313" key="6">
    <source>
        <dbReference type="EMBL" id="AKB78466.1"/>
    </source>
</evidence>
<dbReference type="Pfam" id="PF04060">
    <property type="entry name" value="FeS"/>
    <property type="match status" value="1"/>
</dbReference>
<evidence type="ECO:0000313" key="7">
    <source>
        <dbReference type="Proteomes" id="UP000033101"/>
    </source>
</evidence>